<accession>A0A949JFC6</accession>
<dbReference type="AlphaFoldDB" id="A0A949JFC6"/>
<reference evidence="3" key="1">
    <citation type="submission" date="2021-06" db="EMBL/GenBank/DDBJ databases">
        <title>Sequencing of actinobacteria type strains.</title>
        <authorList>
            <person name="Nguyen G.-S."/>
            <person name="Wentzel A."/>
        </authorList>
    </citation>
    <scope>NUCLEOTIDE SEQUENCE</scope>
    <source>
        <strain evidence="3">P38-E01</strain>
    </source>
</reference>
<comment type="caution">
    <text evidence="3">The sequence shown here is derived from an EMBL/GenBank/DDBJ whole genome shotgun (WGS) entry which is preliminary data.</text>
</comment>
<dbReference type="Pfam" id="PF13412">
    <property type="entry name" value="HTH_24"/>
    <property type="match status" value="1"/>
</dbReference>
<feature type="domain" description="ParB-like N-terminal" evidence="2">
    <location>
        <begin position="13"/>
        <end position="96"/>
    </location>
</feature>
<organism evidence="3 4">
    <name type="scientific">Streptomyces tardus</name>
    <dbReference type="NCBI Taxonomy" id="2780544"/>
    <lineage>
        <taxon>Bacteria</taxon>
        <taxon>Bacillati</taxon>
        <taxon>Actinomycetota</taxon>
        <taxon>Actinomycetes</taxon>
        <taxon>Kitasatosporales</taxon>
        <taxon>Streptomycetaceae</taxon>
        <taxon>Streptomyces</taxon>
    </lineage>
</organism>
<evidence type="ECO:0000256" key="1">
    <source>
        <dbReference type="SAM" id="MobiDB-lite"/>
    </source>
</evidence>
<evidence type="ECO:0000259" key="2">
    <source>
        <dbReference type="SMART" id="SM00470"/>
    </source>
</evidence>
<dbReference type="SMART" id="SM00470">
    <property type="entry name" value="ParB"/>
    <property type="match status" value="1"/>
</dbReference>
<dbReference type="Gene3D" id="3.90.1530.10">
    <property type="entry name" value="Conserved hypothetical protein from pyrococcus furiosus pfu- 392566-001, ParB domain"/>
    <property type="match status" value="1"/>
</dbReference>
<dbReference type="SUPFAM" id="SSF110849">
    <property type="entry name" value="ParB/Sulfiredoxin"/>
    <property type="match status" value="1"/>
</dbReference>
<feature type="compositionally biased region" description="Basic and acidic residues" evidence="1">
    <location>
        <begin position="213"/>
        <end position="226"/>
    </location>
</feature>
<gene>
    <name evidence="3" type="ORF">JGS22_007445</name>
</gene>
<protein>
    <submittedName>
        <fullName evidence="3">Winged helix-turn-helix transcriptional regulator</fullName>
    </submittedName>
</protein>
<name>A0A949JFC6_9ACTN</name>
<dbReference type="InterPro" id="IPR003115">
    <property type="entry name" value="ParB_N"/>
</dbReference>
<feature type="region of interest" description="Disordered" evidence="1">
    <location>
        <begin position="200"/>
        <end position="228"/>
    </location>
</feature>
<keyword evidence="4" id="KW-1185">Reference proteome</keyword>
<proteinExistence type="predicted"/>
<dbReference type="EMBL" id="JAELVF020000001">
    <property type="protein sequence ID" value="MBU7597464.1"/>
    <property type="molecule type" value="Genomic_DNA"/>
</dbReference>
<evidence type="ECO:0000313" key="4">
    <source>
        <dbReference type="Proteomes" id="UP000694501"/>
    </source>
</evidence>
<dbReference type="Proteomes" id="UP000694501">
    <property type="component" value="Unassembled WGS sequence"/>
</dbReference>
<sequence>MPETPGHEPETRFQIAMSSLLQADSPRFGIDLEHVRRLAESDAEFQPILVHRKTLRIVDGTHRVHAMKLRGRDTIAAQWFEGDESAAFTLAVESNVRHGLPLSREERKQAALRILRYHPEWSDRSIAKMSGLNPKSVAAVRRQSDEGNVRPEVRIGCDGRARPSSTAAGRAAAAEMIQQNPTASLREVARKTGISVGTVRDVRQRLANGQKPVPDRQRNGYTEDRTSLSSVVGRRTVSSVSDHAQRMDLFDRIRKDPSLRLNENGRFVLHQLRTQLYSTEDWKRLAPAIPTHGRSAVAEILSACADDLLGVAEELRKVEDSLAG</sequence>
<evidence type="ECO:0000313" key="3">
    <source>
        <dbReference type="EMBL" id="MBU7597464.1"/>
    </source>
</evidence>
<dbReference type="InterPro" id="IPR036086">
    <property type="entry name" value="ParB/Sulfiredoxin_sf"/>
</dbReference>